<dbReference type="InterPro" id="IPR009078">
    <property type="entry name" value="Ferritin-like_SF"/>
</dbReference>
<dbReference type="Proteomes" id="UP001500968">
    <property type="component" value="Unassembled WGS sequence"/>
</dbReference>
<reference evidence="2" key="1">
    <citation type="journal article" date="2019" name="Int. J. Syst. Evol. Microbiol.">
        <title>The Global Catalogue of Microorganisms (GCM) 10K type strain sequencing project: providing services to taxonomists for standard genome sequencing and annotation.</title>
        <authorList>
            <consortium name="The Broad Institute Genomics Platform"/>
            <consortium name="The Broad Institute Genome Sequencing Center for Infectious Disease"/>
            <person name="Wu L."/>
            <person name="Ma J."/>
        </authorList>
    </citation>
    <scope>NUCLEOTIDE SEQUENCE [LARGE SCALE GENOMIC DNA]</scope>
    <source>
        <strain evidence="2">JCM 17064</strain>
    </source>
</reference>
<dbReference type="RefSeq" id="WP_324690782.1">
    <property type="nucleotide sequence ID" value="NZ_BAABCR010000001.1"/>
</dbReference>
<name>A0ABP7T5A4_9FLAO</name>
<gene>
    <name evidence="1" type="ORF">GCM10022386_00190</name>
</gene>
<dbReference type="Pfam" id="PF05974">
    <property type="entry name" value="DUF892"/>
    <property type="match status" value="1"/>
</dbReference>
<comment type="caution">
    <text evidence="1">The sequence shown here is derived from an EMBL/GenBank/DDBJ whole genome shotgun (WGS) entry which is preliminary data.</text>
</comment>
<dbReference type="EMBL" id="BAABCR010000001">
    <property type="protein sequence ID" value="GAA4021251.1"/>
    <property type="molecule type" value="Genomic_DNA"/>
</dbReference>
<keyword evidence="2" id="KW-1185">Reference proteome</keyword>
<evidence type="ECO:0000313" key="2">
    <source>
        <dbReference type="Proteomes" id="UP001500968"/>
    </source>
</evidence>
<protein>
    <submittedName>
        <fullName evidence="1">Uncharacterized protein</fullName>
    </submittedName>
</protein>
<dbReference type="InterPro" id="IPR012347">
    <property type="entry name" value="Ferritin-like"/>
</dbReference>
<dbReference type="InterPro" id="IPR010287">
    <property type="entry name" value="DUF892_YciF-like"/>
</dbReference>
<proteinExistence type="predicted"/>
<dbReference type="SUPFAM" id="SSF47240">
    <property type="entry name" value="Ferritin-like"/>
    <property type="match status" value="1"/>
</dbReference>
<accession>A0ABP7T5A4</accession>
<sequence length="100" mass="11950">MKNNIPQKLSKPYSNQSNKTILFNKTKENWDEKELLMNELKEVYWHEKELLIAIPMLISNATTFELVEMLTIHIIYTRNHIEKLEKRIPSIIKLNQSIIK</sequence>
<organism evidence="1 2">
    <name type="scientific">Flavobacterium cheonhonense</name>
    <dbReference type="NCBI Taxonomy" id="706185"/>
    <lineage>
        <taxon>Bacteria</taxon>
        <taxon>Pseudomonadati</taxon>
        <taxon>Bacteroidota</taxon>
        <taxon>Flavobacteriia</taxon>
        <taxon>Flavobacteriales</taxon>
        <taxon>Flavobacteriaceae</taxon>
        <taxon>Flavobacterium</taxon>
    </lineage>
</organism>
<evidence type="ECO:0000313" key="1">
    <source>
        <dbReference type="EMBL" id="GAA4021251.1"/>
    </source>
</evidence>
<dbReference type="Gene3D" id="1.20.1260.10">
    <property type="match status" value="1"/>
</dbReference>